<sequence>MRSCKYDTFYLVFYNLYIGSISDNVEQVENIEKSYI</sequence>
<proteinExistence type="predicted"/>
<name>A0A6C0LM23_9ZZZZ</name>
<protein>
    <submittedName>
        <fullName evidence="1">Uncharacterized protein</fullName>
    </submittedName>
</protein>
<dbReference type="EMBL" id="MN740531">
    <property type="protein sequence ID" value="QHU31597.1"/>
    <property type="molecule type" value="Genomic_DNA"/>
</dbReference>
<accession>A0A6C0LM23</accession>
<organism evidence="1">
    <name type="scientific">viral metagenome</name>
    <dbReference type="NCBI Taxonomy" id="1070528"/>
    <lineage>
        <taxon>unclassified sequences</taxon>
        <taxon>metagenomes</taxon>
        <taxon>organismal metagenomes</taxon>
    </lineage>
</organism>
<reference evidence="1" key="1">
    <citation type="journal article" date="2020" name="Nature">
        <title>Giant virus diversity and host interactions through global metagenomics.</title>
        <authorList>
            <person name="Schulz F."/>
            <person name="Roux S."/>
            <person name="Paez-Espino D."/>
            <person name="Jungbluth S."/>
            <person name="Walsh D.A."/>
            <person name="Denef V.J."/>
            <person name="McMahon K.D."/>
            <person name="Konstantinidis K.T."/>
            <person name="Eloe-Fadrosh E.A."/>
            <person name="Kyrpides N.C."/>
            <person name="Woyke T."/>
        </authorList>
    </citation>
    <scope>NUCLEOTIDE SEQUENCE</scope>
    <source>
        <strain evidence="1">GVMAG-M-3300027963-21</strain>
    </source>
</reference>
<dbReference type="AlphaFoldDB" id="A0A6C0LM23"/>
<evidence type="ECO:0000313" key="1">
    <source>
        <dbReference type="EMBL" id="QHU31597.1"/>
    </source>
</evidence>